<name>A0A7W9HHV0_9PSEU</name>
<gene>
    <name evidence="2" type="ORF">F4560_002213</name>
</gene>
<evidence type="ECO:0000313" key="2">
    <source>
        <dbReference type="EMBL" id="MBB5802445.1"/>
    </source>
</evidence>
<comment type="caution">
    <text evidence="2">The sequence shown here is derived from an EMBL/GenBank/DDBJ whole genome shotgun (WGS) entry which is preliminary data.</text>
</comment>
<proteinExistence type="predicted"/>
<keyword evidence="1" id="KW-0732">Signal</keyword>
<evidence type="ECO:0000313" key="3">
    <source>
        <dbReference type="Proteomes" id="UP000552097"/>
    </source>
</evidence>
<sequence length="388" mass="37784">MAVILTAAAVLLGWHTPLYAQDDASGPCRGVTEKRLDDWIRKANNGAAVTETLRPHGACTVDVDADGLEVLTGRLALTAAGPGSLTLRGGDSLFDVGDRGSLQLSGFMLTGATSSAVTVATGGSFTAERMRFTGNTGHFGGAVANLGGTVAVNDSDVYRNTASYSAAGLGNNGYSAVMTVSNTRITENRAPLAAGMFNTNGQVTVISGVVVGNVAELGAGAGLVNGGGSMTVLDTEIRANRLVCPPGVALCGGGLANAGILQVVNCKVTDNTSTGVANLGGGTTLITDSEITGNTTADSGGGVTNGSGGSVTVVNSTISGNIATGAGGGVADTAGGVVKLVNTTVRGNRSGVPGGGVANTGGGVVTMTNSTATGNNPDNCAGAVDGCG</sequence>
<organism evidence="2 3">
    <name type="scientific">Saccharothrix ecbatanensis</name>
    <dbReference type="NCBI Taxonomy" id="1105145"/>
    <lineage>
        <taxon>Bacteria</taxon>
        <taxon>Bacillati</taxon>
        <taxon>Actinomycetota</taxon>
        <taxon>Actinomycetes</taxon>
        <taxon>Pseudonocardiales</taxon>
        <taxon>Pseudonocardiaceae</taxon>
        <taxon>Saccharothrix</taxon>
    </lineage>
</organism>
<dbReference type="SUPFAM" id="SSF51126">
    <property type="entry name" value="Pectin lyase-like"/>
    <property type="match status" value="2"/>
</dbReference>
<accession>A0A7W9HHV0</accession>
<feature type="signal peptide" evidence="1">
    <location>
        <begin position="1"/>
        <end position="20"/>
    </location>
</feature>
<keyword evidence="3" id="KW-1185">Reference proteome</keyword>
<dbReference type="AlphaFoldDB" id="A0A7W9HHV0"/>
<dbReference type="InterPro" id="IPR011050">
    <property type="entry name" value="Pectin_lyase_fold/virulence"/>
</dbReference>
<dbReference type="EMBL" id="JACHMO010000001">
    <property type="protein sequence ID" value="MBB5802445.1"/>
    <property type="molecule type" value="Genomic_DNA"/>
</dbReference>
<dbReference type="Proteomes" id="UP000552097">
    <property type="component" value="Unassembled WGS sequence"/>
</dbReference>
<reference evidence="2 3" key="1">
    <citation type="submission" date="2020-08" db="EMBL/GenBank/DDBJ databases">
        <title>Sequencing the genomes of 1000 actinobacteria strains.</title>
        <authorList>
            <person name="Klenk H.-P."/>
        </authorList>
    </citation>
    <scope>NUCLEOTIDE SEQUENCE [LARGE SCALE GENOMIC DNA]</scope>
    <source>
        <strain evidence="2 3">DSM 45486</strain>
    </source>
</reference>
<protein>
    <recommendedName>
        <fullName evidence="4">Outer membrane repeat protein</fullName>
    </recommendedName>
</protein>
<feature type="chain" id="PRO_5030511047" description="Outer membrane repeat protein" evidence="1">
    <location>
        <begin position="21"/>
        <end position="388"/>
    </location>
</feature>
<evidence type="ECO:0008006" key="4">
    <source>
        <dbReference type="Google" id="ProtNLM"/>
    </source>
</evidence>
<evidence type="ECO:0000256" key="1">
    <source>
        <dbReference type="SAM" id="SignalP"/>
    </source>
</evidence>